<dbReference type="PANTHER" id="PTHR11447">
    <property type="entry name" value="CELLULAR TUMOR ANTIGEN P53"/>
    <property type="match status" value="1"/>
</dbReference>
<evidence type="ECO:0000259" key="6">
    <source>
        <dbReference type="Pfam" id="PF00870"/>
    </source>
</evidence>
<keyword evidence="3" id="KW-0804">Transcription</keyword>
<evidence type="ECO:0000256" key="3">
    <source>
        <dbReference type="ARBA" id="ARBA00023163"/>
    </source>
</evidence>
<evidence type="ECO:0000256" key="4">
    <source>
        <dbReference type="ARBA" id="ARBA00023242"/>
    </source>
</evidence>
<keyword evidence="1" id="KW-0805">Transcription regulation</keyword>
<organism evidence="7 8">
    <name type="scientific">Taenia crassiceps</name>
    <dbReference type="NCBI Taxonomy" id="6207"/>
    <lineage>
        <taxon>Eukaryota</taxon>
        <taxon>Metazoa</taxon>
        <taxon>Spiralia</taxon>
        <taxon>Lophotrochozoa</taxon>
        <taxon>Platyhelminthes</taxon>
        <taxon>Cestoda</taxon>
        <taxon>Eucestoda</taxon>
        <taxon>Cyclophyllidea</taxon>
        <taxon>Taeniidae</taxon>
        <taxon>Taenia</taxon>
    </lineage>
</organism>
<dbReference type="PANTHER" id="PTHR11447:SF16">
    <property type="entry name" value="P53 PROTEIN LONG FORM VARIANT 1"/>
    <property type="match status" value="1"/>
</dbReference>
<feature type="domain" description="p53 DNA-binding" evidence="6">
    <location>
        <begin position="55"/>
        <end position="187"/>
    </location>
</feature>
<gene>
    <name evidence="7" type="ORF">TcWFU_002746</name>
</gene>
<feature type="compositionally biased region" description="Polar residues" evidence="5">
    <location>
        <begin position="349"/>
        <end position="365"/>
    </location>
</feature>
<dbReference type="Proteomes" id="UP001651158">
    <property type="component" value="Unassembled WGS sequence"/>
</dbReference>
<evidence type="ECO:0000313" key="8">
    <source>
        <dbReference type="Proteomes" id="UP001651158"/>
    </source>
</evidence>
<accession>A0ABR4QGI0</accession>
<reference evidence="7 8" key="1">
    <citation type="journal article" date="2022" name="Front. Cell. Infect. Microbiol.">
        <title>The Genomes of Two Strains of Taenia crassiceps the Animal Model for the Study of Human Cysticercosis.</title>
        <authorList>
            <person name="Bobes R.J."/>
            <person name="Estrada K."/>
            <person name="Rios-Valencia D.G."/>
            <person name="Calderon-Gallegos A."/>
            <person name="de la Torre P."/>
            <person name="Carrero J.C."/>
            <person name="Sanchez-Flores A."/>
            <person name="Laclette J.P."/>
        </authorList>
    </citation>
    <scope>NUCLEOTIDE SEQUENCE [LARGE SCALE GENOMIC DNA]</scope>
    <source>
        <strain evidence="7">WFUcys</strain>
    </source>
</reference>
<comment type="caution">
    <text evidence="7">The sequence shown here is derived from an EMBL/GenBank/DDBJ whole genome shotgun (WGS) entry which is preliminary data.</text>
</comment>
<evidence type="ECO:0000256" key="2">
    <source>
        <dbReference type="ARBA" id="ARBA00023125"/>
    </source>
</evidence>
<proteinExistence type="predicted"/>
<dbReference type="EMBL" id="JAKROA010000003">
    <property type="protein sequence ID" value="KAL5108641.1"/>
    <property type="molecule type" value="Genomic_DNA"/>
</dbReference>
<keyword evidence="8" id="KW-1185">Reference proteome</keyword>
<evidence type="ECO:0000256" key="5">
    <source>
        <dbReference type="SAM" id="MobiDB-lite"/>
    </source>
</evidence>
<dbReference type="InterPro" id="IPR012346">
    <property type="entry name" value="p53/RUNT-type_TF_DNA-bd_sf"/>
</dbReference>
<evidence type="ECO:0000313" key="7">
    <source>
        <dbReference type="EMBL" id="KAL5108641.1"/>
    </source>
</evidence>
<name>A0ABR4QGI0_9CEST</name>
<protein>
    <recommendedName>
        <fullName evidence="6">p53 DNA-binding domain-containing protein</fullName>
    </recommendedName>
</protein>
<keyword evidence="4" id="KW-0539">Nucleus</keyword>
<feature type="region of interest" description="Disordered" evidence="5">
    <location>
        <begin position="196"/>
        <end position="224"/>
    </location>
</feature>
<sequence>MLLQSSTFFLQIQGVWVPVMIEDHDLSFDVLEAAHQLMSSAASRLSVDLQARRPFRGQYDFRLDLDDRESAKDYKFYADGTGRRIIFVNRGRPFVMRALFRLPLTPLNLYIRVVPLYIAHARRNEVVCRCANHVHQLVTPTSGVSEPAPEMEAADALRSFITVQSPPAHYCRLQGHITVLMPINRQEIALSLCPSPEHRAHRHHKDRKQLERDGERLGGGTLVSASTPLHSQSISLSSSSYPMGVATEDIVCRIGCYTSCLGGHARGAVELVVRLEEMSSDPLQPPSVLGLDCVEVHCSSTPARDIRIYAENVASSSVHFKPSSIVRGSGTGTRGSSGRRLGRRGLSEPSISTRTKQRLTQVATNARTATGDRISGHDNPANSTEFVPASLSPSNASTVSGSTFIDVPMGGSGDGPRQRFYLVATKSIERAAQLRLMDDALAAFDGVRMSSSKFMAYRKDCLMAQCIAAEAHSASTENCEPP</sequence>
<feature type="region of interest" description="Disordered" evidence="5">
    <location>
        <begin position="324"/>
        <end position="365"/>
    </location>
</feature>
<dbReference type="InterPro" id="IPR011615">
    <property type="entry name" value="p53_DNA-bd"/>
</dbReference>
<dbReference type="InterPro" id="IPR002117">
    <property type="entry name" value="p53_tumour_suppressor"/>
</dbReference>
<keyword evidence="2" id="KW-0238">DNA-binding</keyword>
<dbReference type="Gene3D" id="2.60.40.720">
    <property type="match status" value="1"/>
</dbReference>
<evidence type="ECO:0000256" key="1">
    <source>
        <dbReference type="ARBA" id="ARBA00023015"/>
    </source>
</evidence>
<dbReference type="Pfam" id="PF00870">
    <property type="entry name" value="P53"/>
    <property type="match status" value="1"/>
</dbReference>